<accession>A0A6J5G2M8</accession>
<dbReference type="EC" id="1.5.1.36" evidence="4"/>
<dbReference type="EMBL" id="CADIKL010000011">
    <property type="protein sequence ID" value="CAB3788700.1"/>
    <property type="molecule type" value="Genomic_DNA"/>
</dbReference>
<evidence type="ECO:0000259" key="3">
    <source>
        <dbReference type="SMART" id="SM00903"/>
    </source>
</evidence>
<dbReference type="Pfam" id="PF01613">
    <property type="entry name" value="Flavin_Reduct"/>
    <property type="match status" value="1"/>
</dbReference>
<dbReference type="SMART" id="SM00903">
    <property type="entry name" value="Flavin_Reduct"/>
    <property type="match status" value="1"/>
</dbReference>
<dbReference type="PANTHER" id="PTHR30466:SF11">
    <property type="entry name" value="FLAVIN-DEPENDENT MONOOXYGENASE, REDUCTASE SUBUNIT HSAB"/>
    <property type="match status" value="1"/>
</dbReference>
<dbReference type="InterPro" id="IPR050268">
    <property type="entry name" value="NADH-dep_flavin_reductase"/>
</dbReference>
<dbReference type="InterPro" id="IPR002563">
    <property type="entry name" value="Flavin_Rdtase-like_dom"/>
</dbReference>
<dbReference type="Gene3D" id="2.30.110.10">
    <property type="entry name" value="Electron Transport, Fmn-binding Protein, Chain A"/>
    <property type="match status" value="1"/>
</dbReference>
<evidence type="ECO:0000256" key="1">
    <source>
        <dbReference type="ARBA" id="ARBA00008898"/>
    </source>
</evidence>
<gene>
    <name evidence="4" type="primary">C1-hpah_2</name>
    <name evidence="4" type="ORF">LMG28688_02740</name>
</gene>
<sequence length="172" mass="18316">MSARADDGATTIDPLMLRRAFGCFATGVTIVTTLDAHEEPVGVTASSFNTVSLAPPLVLWSLARSAHSFESFVTANHFAVHVLDAAHRGLSERFSRASTNKFGELAWASGTGGVPVLPGMAATFECAVEHRYNGGDHLILVGRVLRLSGPAEAERPLLFHRGRYAALAKDEA</sequence>
<reference evidence="4 5" key="1">
    <citation type="submission" date="2020-04" db="EMBL/GenBank/DDBJ databases">
        <authorList>
            <person name="De Canck E."/>
        </authorList>
    </citation>
    <scope>NUCLEOTIDE SEQUENCE [LARGE SCALE GENOMIC DNA]</scope>
    <source>
        <strain evidence="4 5">LMG 28688</strain>
    </source>
</reference>
<dbReference type="AlphaFoldDB" id="A0A6J5G2M8"/>
<keyword evidence="5" id="KW-1185">Reference proteome</keyword>
<dbReference type="GO" id="GO:0042602">
    <property type="term" value="F:riboflavin reductase (NADPH) activity"/>
    <property type="evidence" value="ECO:0007669"/>
    <property type="project" value="TreeGrafter"/>
</dbReference>
<comment type="similarity">
    <text evidence="1">Belongs to the non-flavoprotein flavin reductase family.</text>
</comment>
<evidence type="ECO:0000256" key="2">
    <source>
        <dbReference type="ARBA" id="ARBA00023002"/>
    </source>
</evidence>
<dbReference type="GO" id="GO:0010181">
    <property type="term" value="F:FMN binding"/>
    <property type="evidence" value="ECO:0007669"/>
    <property type="project" value="InterPro"/>
</dbReference>
<feature type="domain" description="Flavin reductase like" evidence="3">
    <location>
        <begin position="21"/>
        <end position="166"/>
    </location>
</feature>
<dbReference type="SUPFAM" id="SSF50475">
    <property type="entry name" value="FMN-binding split barrel"/>
    <property type="match status" value="1"/>
</dbReference>
<dbReference type="PANTHER" id="PTHR30466">
    <property type="entry name" value="FLAVIN REDUCTASE"/>
    <property type="match status" value="1"/>
</dbReference>
<dbReference type="RefSeq" id="WP_129563659.1">
    <property type="nucleotide sequence ID" value="NZ_CADIKL010000011.1"/>
</dbReference>
<proteinExistence type="inferred from homology"/>
<evidence type="ECO:0000313" key="5">
    <source>
        <dbReference type="Proteomes" id="UP000494119"/>
    </source>
</evidence>
<evidence type="ECO:0000313" key="4">
    <source>
        <dbReference type="EMBL" id="CAB3788700.1"/>
    </source>
</evidence>
<dbReference type="Proteomes" id="UP000494119">
    <property type="component" value="Unassembled WGS sequence"/>
</dbReference>
<dbReference type="GO" id="GO:0036382">
    <property type="term" value="F:flavin reductase (NADH) activity"/>
    <property type="evidence" value="ECO:0007669"/>
    <property type="project" value="UniProtKB-EC"/>
</dbReference>
<name>A0A6J5G2M8_9BURK</name>
<protein>
    <submittedName>
        <fullName evidence="4">p-hydroxyphenylacetate 3-hydroxylase, reductase component</fullName>
        <ecNumber evidence="4">1.5.1.36</ecNumber>
    </submittedName>
</protein>
<dbReference type="InterPro" id="IPR012349">
    <property type="entry name" value="Split_barrel_FMN-bd"/>
</dbReference>
<organism evidence="4 5">
    <name type="scientific">Paraburkholderia caffeinitolerans</name>
    <dbReference type="NCBI Taxonomy" id="1723730"/>
    <lineage>
        <taxon>Bacteria</taxon>
        <taxon>Pseudomonadati</taxon>
        <taxon>Pseudomonadota</taxon>
        <taxon>Betaproteobacteria</taxon>
        <taxon>Burkholderiales</taxon>
        <taxon>Burkholderiaceae</taxon>
        <taxon>Paraburkholderia</taxon>
    </lineage>
</organism>
<keyword evidence="2 4" id="KW-0560">Oxidoreductase</keyword>